<name>Q0S5F8_RHOJR</name>
<sequence length="159" mass="17239">MNITDRHSLAELRERFDYVIVDASPLLPVTDAAVLTTMFDGALVIARHAETKREQLSRAVGNLHGVGATILGTITTMAPCRGRGVYEYKYYYETDTAAPLAPQAGQPHDGQADDRQHAFVAAGEGGQPTANTSRPIVGSHHGVTLPPARRPRDHVQEED</sequence>
<dbReference type="SUPFAM" id="SSF52540">
    <property type="entry name" value="P-loop containing nucleoside triphosphate hydrolases"/>
    <property type="match status" value="1"/>
</dbReference>
<dbReference type="AlphaFoldDB" id="Q0S5F8"/>
<dbReference type="InterPro" id="IPR050445">
    <property type="entry name" value="Bact_polysacc_biosynth/exp"/>
</dbReference>
<accession>Q0S5F8</accession>
<dbReference type="eggNOG" id="COG0489">
    <property type="taxonomic scope" value="Bacteria"/>
</dbReference>
<dbReference type="GO" id="GO:0004713">
    <property type="term" value="F:protein tyrosine kinase activity"/>
    <property type="evidence" value="ECO:0007669"/>
    <property type="project" value="TreeGrafter"/>
</dbReference>
<organism evidence="2 3">
    <name type="scientific">Rhodococcus jostii (strain RHA1)</name>
    <dbReference type="NCBI Taxonomy" id="101510"/>
    <lineage>
        <taxon>Bacteria</taxon>
        <taxon>Bacillati</taxon>
        <taxon>Actinomycetota</taxon>
        <taxon>Actinomycetes</taxon>
        <taxon>Mycobacteriales</taxon>
        <taxon>Nocardiaceae</taxon>
        <taxon>Rhodococcus</taxon>
    </lineage>
</organism>
<proteinExistence type="predicted"/>
<dbReference type="Gene3D" id="3.40.50.300">
    <property type="entry name" value="P-loop containing nucleotide triphosphate hydrolases"/>
    <property type="match status" value="1"/>
</dbReference>
<dbReference type="KEGG" id="rha:RHA1_ro05448"/>
<dbReference type="GO" id="GO:0005886">
    <property type="term" value="C:plasma membrane"/>
    <property type="evidence" value="ECO:0007669"/>
    <property type="project" value="TreeGrafter"/>
</dbReference>
<feature type="region of interest" description="Disordered" evidence="1">
    <location>
        <begin position="100"/>
        <end position="159"/>
    </location>
</feature>
<gene>
    <name evidence="2" type="ordered locus">RHA1_ro05448</name>
</gene>
<dbReference type="InterPro" id="IPR027417">
    <property type="entry name" value="P-loop_NTPase"/>
</dbReference>
<dbReference type="PANTHER" id="PTHR32309:SF13">
    <property type="entry name" value="FERRIC ENTEROBACTIN TRANSPORT PROTEIN FEPE"/>
    <property type="match status" value="1"/>
</dbReference>
<dbReference type="PATRIC" id="fig|101510.16.peg.5489"/>
<evidence type="ECO:0000313" key="2">
    <source>
        <dbReference type="EMBL" id="ABG97228.1"/>
    </source>
</evidence>
<dbReference type="HOGENOM" id="CLU_1659380_0_0_11"/>
<evidence type="ECO:0000313" key="3">
    <source>
        <dbReference type="Proteomes" id="UP000008710"/>
    </source>
</evidence>
<evidence type="ECO:0000256" key="1">
    <source>
        <dbReference type="SAM" id="MobiDB-lite"/>
    </source>
</evidence>
<protein>
    <submittedName>
        <fullName evidence="2">Uncharacterized protein</fullName>
    </submittedName>
</protein>
<dbReference type="PANTHER" id="PTHR32309">
    <property type="entry name" value="TYROSINE-PROTEIN KINASE"/>
    <property type="match status" value="1"/>
</dbReference>
<dbReference type="Proteomes" id="UP000008710">
    <property type="component" value="Chromosome"/>
</dbReference>
<reference evidence="3" key="1">
    <citation type="journal article" date="2006" name="Proc. Natl. Acad. Sci. U.S.A.">
        <title>The complete genome of Rhodococcus sp. RHA1 provides insights into a catabolic powerhouse.</title>
        <authorList>
            <person name="McLeod M.P."/>
            <person name="Warren R.L."/>
            <person name="Hsiao W.W.L."/>
            <person name="Araki N."/>
            <person name="Myhre M."/>
            <person name="Fernandes C."/>
            <person name="Miyazawa D."/>
            <person name="Wong W."/>
            <person name="Lillquist A.L."/>
            <person name="Wang D."/>
            <person name="Dosanjh M."/>
            <person name="Hara H."/>
            <person name="Petrescu A."/>
            <person name="Morin R.D."/>
            <person name="Yang G."/>
            <person name="Stott J.M."/>
            <person name="Schein J.E."/>
            <person name="Shin H."/>
            <person name="Smailus D."/>
            <person name="Siddiqui A.S."/>
            <person name="Marra M.A."/>
            <person name="Jones S.J.M."/>
            <person name="Holt R."/>
            <person name="Brinkman F.S.L."/>
            <person name="Miyauchi K."/>
            <person name="Fukuda M."/>
            <person name="Davies J.E."/>
            <person name="Mohn W.W."/>
            <person name="Eltis L.D."/>
        </authorList>
    </citation>
    <scope>NUCLEOTIDE SEQUENCE [LARGE SCALE GENOMIC DNA]</scope>
    <source>
        <strain evidence="3">RHA1</strain>
    </source>
</reference>
<dbReference type="EMBL" id="CP000431">
    <property type="protein sequence ID" value="ABG97228.1"/>
    <property type="molecule type" value="Genomic_DNA"/>
</dbReference>